<evidence type="ECO:0000256" key="1">
    <source>
        <dbReference type="ARBA" id="ARBA00004141"/>
    </source>
</evidence>
<dbReference type="EC" id="3.6.3.14" evidence="10"/>
<keyword evidence="7 9" id="KW-0472">Membrane</keyword>
<dbReference type="RefSeq" id="WP_008902612.1">
    <property type="nucleotide sequence ID" value="NZ_GL397071.1"/>
</dbReference>
<organism evidence="10 11">
    <name type="scientific">Peptoniphilus duerdenii ATCC BAA-1640</name>
    <dbReference type="NCBI Taxonomy" id="862517"/>
    <lineage>
        <taxon>Bacteria</taxon>
        <taxon>Bacillati</taxon>
        <taxon>Bacillota</taxon>
        <taxon>Tissierellia</taxon>
        <taxon>Tissierellales</taxon>
        <taxon>Peptoniphilaceae</taxon>
        <taxon>Peptoniphilus</taxon>
    </lineage>
</organism>
<evidence type="ECO:0000256" key="6">
    <source>
        <dbReference type="ARBA" id="ARBA00023065"/>
    </source>
</evidence>
<dbReference type="OrthoDB" id="9803814at2"/>
<evidence type="ECO:0000256" key="5">
    <source>
        <dbReference type="ARBA" id="ARBA00022989"/>
    </source>
</evidence>
<dbReference type="STRING" id="862517.HMPREF9225_1837"/>
<dbReference type="GO" id="GO:0016787">
    <property type="term" value="F:hydrolase activity"/>
    <property type="evidence" value="ECO:0007669"/>
    <property type="project" value="UniProtKB-KW"/>
</dbReference>
<dbReference type="Pfam" id="PF01496">
    <property type="entry name" value="V_ATPase_I"/>
    <property type="match status" value="2"/>
</dbReference>
<feature type="transmembrane region" description="Helical" evidence="9">
    <location>
        <begin position="400"/>
        <end position="420"/>
    </location>
</feature>
<evidence type="ECO:0000256" key="7">
    <source>
        <dbReference type="ARBA" id="ARBA00023136"/>
    </source>
</evidence>
<feature type="transmembrane region" description="Helical" evidence="9">
    <location>
        <begin position="440"/>
        <end position="460"/>
    </location>
</feature>
<keyword evidence="11" id="KW-1185">Reference proteome</keyword>
<name>E0NNU8_9FIRM</name>
<accession>E0NNU8</accession>
<evidence type="ECO:0000256" key="8">
    <source>
        <dbReference type="SAM" id="Coils"/>
    </source>
</evidence>
<evidence type="ECO:0000256" key="9">
    <source>
        <dbReference type="SAM" id="Phobius"/>
    </source>
</evidence>
<proteinExistence type="inferred from homology"/>
<dbReference type="EMBL" id="AEEH01000053">
    <property type="protein sequence ID" value="EFM24416.1"/>
    <property type="molecule type" value="Genomic_DNA"/>
</dbReference>
<dbReference type="InterPro" id="IPR002490">
    <property type="entry name" value="V-ATPase_116kDa_su"/>
</dbReference>
<dbReference type="PANTHER" id="PTHR11629">
    <property type="entry name" value="VACUOLAR PROTON ATPASES"/>
    <property type="match status" value="1"/>
</dbReference>
<dbReference type="Proteomes" id="UP000003280">
    <property type="component" value="Unassembled WGS sequence"/>
</dbReference>
<comment type="caution">
    <text evidence="10">The sequence shown here is derived from an EMBL/GenBank/DDBJ whole genome shotgun (WGS) entry which is preliminary data.</text>
</comment>
<keyword evidence="10" id="KW-0378">Hydrolase</keyword>
<dbReference type="PANTHER" id="PTHR11629:SF63">
    <property type="entry name" value="V-TYPE PROTON ATPASE SUBUNIT A"/>
    <property type="match status" value="1"/>
</dbReference>
<sequence length="643" mass="72942">MAVEKMRIMNVVAPLEVMESVVVDILKTGAVSIINSQNQIDNNAFTFNLENENNLERAIELNHIAPFERDSMLNVTIEKAKEMEEFFGIKDLKVDYDRIDMGVDYEAFYDEIKYKSKRLKEIREDLKVIDGIEENYDYFKNVNIDLSKLSDLKYFKVRFGILDKEARFRLKKNYGNILAMIFHTATIDEGEVYLAIFPKEVEKEIDRILKSLNWEDVEILGRYKGTAKEILENFESEKEALRKEEKEILEYRDSFLKSNREKVETAITSMLISENIEDVKRFMAKSNKYFYLSGWVSLRDKESIEKILSKYDGLLISFKDPIEQGIKPPTKLRNSNFFKPFELLVNMYGVPSYTEKDPTPLFAITYMLLYGAMFGDFGQGAVFFLGGIFLSKKNKGFGGLLKRLGLSSAIFGLLYGSVFGMEDLIKPILIRPFENINTTLGAAIGVGIVFLIISYALGFINKITNKEYEEAFLGKEGLAGFLVFLSFVNLAASKVLNVNIVPTKLCIAIIGVSLLAMILSKVIMSAITKKKIETEDGYYIGAVFGLLETILSVVSNIISFIRVGAFAINHVGLFIAFKTIGQMIGTTSANVISLIVGNIIIIGLEGLIVFIQSLRLEYYEMFSKYYTGDGYEFVPTTIRLEDK</sequence>
<keyword evidence="6" id="KW-0406">Ion transport</keyword>
<reference evidence="10 11" key="1">
    <citation type="submission" date="2010-07" db="EMBL/GenBank/DDBJ databases">
        <authorList>
            <person name="Muzny D."/>
            <person name="Qin X."/>
            <person name="Deng J."/>
            <person name="Jiang H."/>
            <person name="Liu Y."/>
            <person name="Qu J."/>
            <person name="Song X.-Z."/>
            <person name="Zhang L."/>
            <person name="Thornton R."/>
            <person name="Coyle M."/>
            <person name="Francisco L."/>
            <person name="Jackson L."/>
            <person name="Javaid M."/>
            <person name="Korchina V."/>
            <person name="Kovar C."/>
            <person name="Mata R."/>
            <person name="Mathew T."/>
            <person name="Ngo R."/>
            <person name="Nguyen L."/>
            <person name="Nguyen N."/>
            <person name="Okwuonu G."/>
            <person name="Ongeri F."/>
            <person name="Pham C."/>
            <person name="Simmons D."/>
            <person name="Wilczek-Boney K."/>
            <person name="Hale W."/>
            <person name="Jakkamsetti A."/>
            <person name="Pham P."/>
            <person name="Ruth R."/>
            <person name="San Lucas F."/>
            <person name="Warren J."/>
            <person name="Zhang J."/>
            <person name="Zhao Z."/>
            <person name="Zhou C."/>
            <person name="Zhu D."/>
            <person name="Lee S."/>
            <person name="Bess C."/>
            <person name="Blankenburg K."/>
            <person name="Forbes L."/>
            <person name="Fu Q."/>
            <person name="Gubbala S."/>
            <person name="Hirani K."/>
            <person name="Jayaseelan J.C."/>
            <person name="Lara F."/>
            <person name="Munidasa M."/>
            <person name="Palculict T."/>
            <person name="Patil S."/>
            <person name="Pu L.-L."/>
            <person name="Saada N."/>
            <person name="Tang L."/>
            <person name="Weissenberger G."/>
            <person name="Zhu Y."/>
            <person name="Hemphill L."/>
            <person name="Shang Y."/>
            <person name="Youmans B."/>
            <person name="Ayvaz T."/>
            <person name="Ross M."/>
            <person name="Santibanez J."/>
            <person name="Aqrawi P."/>
            <person name="Gross S."/>
            <person name="Joshi V."/>
            <person name="Fowler G."/>
            <person name="Nazareth L."/>
            <person name="Reid J."/>
            <person name="Worley K."/>
            <person name="Petrosino J."/>
            <person name="Highlander S."/>
            <person name="Gibbs R."/>
        </authorList>
    </citation>
    <scope>NUCLEOTIDE SEQUENCE [LARGE SCALE GENOMIC DNA]</scope>
    <source>
        <strain evidence="10 11">ATCC BAA-1640</strain>
    </source>
</reference>
<feature type="transmembrane region" description="Helical" evidence="9">
    <location>
        <begin position="589"/>
        <end position="611"/>
    </location>
</feature>
<dbReference type="GO" id="GO:0007035">
    <property type="term" value="P:vacuolar acidification"/>
    <property type="evidence" value="ECO:0007669"/>
    <property type="project" value="TreeGrafter"/>
</dbReference>
<feature type="transmembrane region" description="Helical" evidence="9">
    <location>
        <begin position="361"/>
        <end position="388"/>
    </location>
</feature>
<feature type="transmembrane region" description="Helical" evidence="9">
    <location>
        <begin position="560"/>
        <end position="577"/>
    </location>
</feature>
<dbReference type="GO" id="GO:0051117">
    <property type="term" value="F:ATPase binding"/>
    <property type="evidence" value="ECO:0007669"/>
    <property type="project" value="TreeGrafter"/>
</dbReference>
<gene>
    <name evidence="10" type="primary">atpI</name>
    <name evidence="10" type="ORF">HMPREF9225_1837</name>
</gene>
<feature type="transmembrane region" description="Helical" evidence="9">
    <location>
        <begin position="536"/>
        <end position="554"/>
    </location>
</feature>
<dbReference type="GO" id="GO:0033179">
    <property type="term" value="C:proton-transporting V-type ATPase, V0 domain"/>
    <property type="evidence" value="ECO:0007669"/>
    <property type="project" value="InterPro"/>
</dbReference>
<dbReference type="GO" id="GO:0046961">
    <property type="term" value="F:proton-transporting ATPase activity, rotational mechanism"/>
    <property type="evidence" value="ECO:0007669"/>
    <property type="project" value="InterPro"/>
</dbReference>
<comment type="subcellular location">
    <subcellularLocation>
        <location evidence="1">Membrane</location>
        <topology evidence="1">Multi-pass membrane protein</topology>
    </subcellularLocation>
</comment>
<dbReference type="eggNOG" id="COG1269">
    <property type="taxonomic scope" value="Bacteria"/>
</dbReference>
<feature type="coiled-coil region" evidence="8">
    <location>
        <begin position="224"/>
        <end position="254"/>
    </location>
</feature>
<dbReference type="AlphaFoldDB" id="E0NNU8"/>
<evidence type="ECO:0000313" key="11">
    <source>
        <dbReference type="Proteomes" id="UP000003280"/>
    </source>
</evidence>
<protein>
    <submittedName>
        <fullName evidence="10">V-type ATPase 116kDa subunit family protein</fullName>
        <ecNumber evidence="10">3.6.3.14</ecNumber>
    </submittedName>
</protein>
<evidence type="ECO:0000256" key="3">
    <source>
        <dbReference type="ARBA" id="ARBA00022448"/>
    </source>
</evidence>
<evidence type="ECO:0000256" key="4">
    <source>
        <dbReference type="ARBA" id="ARBA00022692"/>
    </source>
</evidence>
<evidence type="ECO:0000256" key="2">
    <source>
        <dbReference type="ARBA" id="ARBA00009904"/>
    </source>
</evidence>
<keyword evidence="4 9" id="KW-0812">Transmembrane</keyword>
<dbReference type="GO" id="GO:0016471">
    <property type="term" value="C:vacuolar proton-transporting V-type ATPase complex"/>
    <property type="evidence" value="ECO:0007669"/>
    <property type="project" value="TreeGrafter"/>
</dbReference>
<evidence type="ECO:0000313" key="10">
    <source>
        <dbReference type="EMBL" id="EFM24416.1"/>
    </source>
</evidence>
<comment type="similarity">
    <text evidence="2">Belongs to the V-ATPase 116 kDa subunit family.</text>
</comment>
<dbReference type="HOGENOM" id="CLU_025558_0_1_9"/>
<keyword evidence="3" id="KW-0813">Transport</keyword>
<keyword evidence="5 9" id="KW-1133">Transmembrane helix</keyword>
<feature type="transmembrane region" description="Helical" evidence="9">
    <location>
        <begin position="505"/>
        <end position="524"/>
    </location>
</feature>
<keyword evidence="8" id="KW-0175">Coiled coil</keyword>